<dbReference type="EMBL" id="AVPK01000002">
    <property type="protein sequence ID" value="KGN38783.1"/>
    <property type="molecule type" value="Genomic_DNA"/>
</dbReference>
<keyword evidence="5" id="KW-0408">Iron</keyword>
<evidence type="ECO:0000313" key="12">
    <source>
        <dbReference type="Proteomes" id="UP000030011"/>
    </source>
</evidence>
<dbReference type="PRINTS" id="PR00162">
    <property type="entry name" value="RIESKE"/>
</dbReference>
<keyword evidence="7" id="KW-1015">Disulfide bond</keyword>
<evidence type="ECO:0000259" key="10">
    <source>
        <dbReference type="PROSITE" id="PS51296"/>
    </source>
</evidence>
<dbReference type="Proteomes" id="UP000030011">
    <property type="component" value="Unassembled WGS sequence"/>
</dbReference>
<evidence type="ECO:0000256" key="2">
    <source>
        <dbReference type="ARBA" id="ARBA00015816"/>
    </source>
</evidence>
<accession>A0A0A0JNQ0</accession>
<evidence type="ECO:0000256" key="7">
    <source>
        <dbReference type="ARBA" id="ARBA00023157"/>
    </source>
</evidence>
<evidence type="ECO:0000256" key="3">
    <source>
        <dbReference type="ARBA" id="ARBA00022714"/>
    </source>
</evidence>
<dbReference type="CDD" id="cd03467">
    <property type="entry name" value="Rieske"/>
    <property type="match status" value="1"/>
</dbReference>
<evidence type="ECO:0000256" key="4">
    <source>
        <dbReference type="ARBA" id="ARBA00022723"/>
    </source>
</evidence>
<proteinExistence type="predicted"/>
<dbReference type="GO" id="GO:0051537">
    <property type="term" value="F:2 iron, 2 sulfur cluster binding"/>
    <property type="evidence" value="ECO:0007669"/>
    <property type="project" value="UniProtKB-KW"/>
</dbReference>
<evidence type="ECO:0000256" key="8">
    <source>
        <dbReference type="ARBA" id="ARBA00029586"/>
    </source>
</evidence>
<keyword evidence="12" id="KW-1185">Reference proteome</keyword>
<evidence type="ECO:0000256" key="1">
    <source>
        <dbReference type="ARBA" id="ARBA00002494"/>
    </source>
</evidence>
<comment type="caution">
    <text evidence="11">The sequence shown here is derived from an EMBL/GenBank/DDBJ whole genome shotgun (WGS) entry which is preliminary data.</text>
</comment>
<dbReference type="InterPro" id="IPR014349">
    <property type="entry name" value="Rieske_Fe-S_prot"/>
</dbReference>
<dbReference type="GO" id="GO:0046872">
    <property type="term" value="F:metal ion binding"/>
    <property type="evidence" value="ECO:0007669"/>
    <property type="project" value="UniProtKB-KW"/>
</dbReference>
<dbReference type="PROSITE" id="PS51296">
    <property type="entry name" value="RIESKE"/>
    <property type="match status" value="1"/>
</dbReference>
<dbReference type="GO" id="GO:0016705">
    <property type="term" value="F:oxidoreductase activity, acting on paired donors, with incorporation or reduction of molecular oxygen"/>
    <property type="evidence" value="ECO:0007669"/>
    <property type="project" value="UniProtKB-ARBA"/>
</dbReference>
<dbReference type="PANTHER" id="PTHR10134">
    <property type="entry name" value="CYTOCHROME B-C1 COMPLEX SUBUNIT RIESKE, MITOCHONDRIAL"/>
    <property type="match status" value="1"/>
</dbReference>
<protein>
    <recommendedName>
        <fullName evidence="2">Cytochrome bc1 complex Rieske iron-sulfur subunit</fullName>
    </recommendedName>
    <alternativeName>
        <fullName evidence="8">Cytochrome bc1 reductase complex subunit QcrA</fullName>
    </alternativeName>
</protein>
<dbReference type="Pfam" id="PF00355">
    <property type="entry name" value="Rieske"/>
    <property type="match status" value="1"/>
</dbReference>
<name>A0A0A0JNQ0_9MICO</name>
<keyword evidence="3" id="KW-0001">2Fe-2S</keyword>
<dbReference type="FunFam" id="2.102.10.10:FF:000016">
    <property type="entry name" value="Nitrite reductase/ring-hydroxylating ferredoxin subunit"/>
    <property type="match status" value="1"/>
</dbReference>
<reference evidence="11 12" key="1">
    <citation type="submission" date="2013-08" db="EMBL/GenBank/DDBJ databases">
        <title>The genome sequence of Knoellia subterranea.</title>
        <authorList>
            <person name="Zhu W."/>
            <person name="Wang G."/>
        </authorList>
    </citation>
    <scope>NUCLEOTIDE SEQUENCE [LARGE SCALE GENOMIC DNA]</scope>
    <source>
        <strain evidence="11 12">KCTC 19937</strain>
    </source>
</reference>
<keyword evidence="4" id="KW-0479">Metal-binding</keyword>
<dbReference type="AlphaFoldDB" id="A0A0A0JNQ0"/>
<organism evidence="11 12">
    <name type="scientific">Knoellia subterranea KCTC 19937</name>
    <dbReference type="NCBI Taxonomy" id="1385521"/>
    <lineage>
        <taxon>Bacteria</taxon>
        <taxon>Bacillati</taxon>
        <taxon>Actinomycetota</taxon>
        <taxon>Actinomycetes</taxon>
        <taxon>Micrococcales</taxon>
        <taxon>Intrasporangiaceae</taxon>
        <taxon>Knoellia</taxon>
    </lineage>
</organism>
<dbReference type="SUPFAM" id="SSF50022">
    <property type="entry name" value="ISP domain"/>
    <property type="match status" value="1"/>
</dbReference>
<dbReference type="GO" id="GO:0016020">
    <property type="term" value="C:membrane"/>
    <property type="evidence" value="ECO:0007669"/>
    <property type="project" value="InterPro"/>
</dbReference>
<comment type="function">
    <text evidence="1">Iron-sulfur subunit of the cytochrome bc1 complex, an essential component of the respiratory electron transport chain required for ATP synthesis. The bc1 complex catalyzes the oxidation of menaquinol and the reduction of cytochrome c in the respiratory chain. The bc1 complex operates through a Q-cycle mechanism that couples electron transfer to generation of the proton gradient that drives ATP synthesis.</text>
</comment>
<sequence length="156" mass="15245">MERQDPTVEEAATPFACCGRREALRAAGVVAIAGAGLTACGTDAGTAVDDVKDAASSAASAAQDLAKAADIPVGGGKIFADAKVVITQPTDGDFKAFSAVCTHQGCTVTGVDGGTINCSCHGSKFDIATGEVKQGPATSALPAKSVTVGADGISVS</sequence>
<evidence type="ECO:0000256" key="5">
    <source>
        <dbReference type="ARBA" id="ARBA00023004"/>
    </source>
</evidence>
<dbReference type="InterPro" id="IPR005805">
    <property type="entry name" value="Rieske_Fe-S_prot_C"/>
</dbReference>
<evidence type="ECO:0000256" key="9">
    <source>
        <dbReference type="ARBA" id="ARBA00034078"/>
    </source>
</evidence>
<comment type="cofactor">
    <cofactor evidence="9">
        <name>[2Fe-2S] cluster</name>
        <dbReference type="ChEBI" id="CHEBI:190135"/>
    </cofactor>
</comment>
<keyword evidence="6" id="KW-0411">Iron-sulfur</keyword>
<dbReference type="InterPro" id="IPR036922">
    <property type="entry name" value="Rieske_2Fe-2S_sf"/>
</dbReference>
<evidence type="ECO:0000256" key="6">
    <source>
        <dbReference type="ARBA" id="ARBA00023014"/>
    </source>
</evidence>
<gene>
    <name evidence="11" type="ORF">N803_08645</name>
</gene>
<dbReference type="Gene3D" id="2.102.10.10">
    <property type="entry name" value="Rieske [2Fe-2S] iron-sulphur domain"/>
    <property type="match status" value="1"/>
</dbReference>
<dbReference type="eggNOG" id="COG2146">
    <property type="taxonomic scope" value="Bacteria"/>
</dbReference>
<feature type="domain" description="Rieske" evidence="10">
    <location>
        <begin position="63"/>
        <end position="155"/>
    </location>
</feature>
<dbReference type="InterPro" id="IPR017941">
    <property type="entry name" value="Rieske_2Fe-2S"/>
</dbReference>
<dbReference type="STRING" id="1385521.N803_08645"/>
<evidence type="ECO:0000313" key="11">
    <source>
        <dbReference type="EMBL" id="KGN38783.1"/>
    </source>
</evidence>
<dbReference type="GO" id="GO:0004497">
    <property type="term" value="F:monooxygenase activity"/>
    <property type="evidence" value="ECO:0007669"/>
    <property type="project" value="UniProtKB-ARBA"/>
</dbReference>